<feature type="domain" description="N-acetyltransferase" evidence="1">
    <location>
        <begin position="1"/>
        <end position="148"/>
    </location>
</feature>
<dbReference type="GO" id="GO:0016747">
    <property type="term" value="F:acyltransferase activity, transferring groups other than amino-acyl groups"/>
    <property type="evidence" value="ECO:0007669"/>
    <property type="project" value="InterPro"/>
</dbReference>
<protein>
    <submittedName>
        <fullName evidence="2">N-acetyltransferase</fullName>
    </submittedName>
</protein>
<evidence type="ECO:0000313" key="3">
    <source>
        <dbReference type="Proteomes" id="UP000824214"/>
    </source>
</evidence>
<sequence>MEVKTFDISQLEEAKAALQEAFLREEYNENYNEWEFAQRVLQSPGYVPSLCLTAWQDGRLVGYNILTEAAIGESQGLALGPLGVRPAYQSQGAGSLLVEESLRRAKAAGYPWVAVLGGSYYGRFGFEPCAPYGITVSEDAFANEHLQILFFQEEAKAQAAGRITYCDAFYDGDGNLL</sequence>
<dbReference type="SUPFAM" id="SSF55729">
    <property type="entry name" value="Acyl-CoA N-acyltransferases (Nat)"/>
    <property type="match status" value="1"/>
</dbReference>
<reference evidence="2" key="2">
    <citation type="submission" date="2021-04" db="EMBL/GenBank/DDBJ databases">
        <authorList>
            <person name="Gilroy R."/>
        </authorList>
    </citation>
    <scope>NUCLEOTIDE SEQUENCE</scope>
    <source>
        <strain evidence="2">ChiBcolR8-3208</strain>
    </source>
</reference>
<dbReference type="EMBL" id="DWXZ01000096">
    <property type="protein sequence ID" value="HJB37361.1"/>
    <property type="molecule type" value="Genomic_DNA"/>
</dbReference>
<dbReference type="Proteomes" id="UP000824214">
    <property type="component" value="Unassembled WGS sequence"/>
</dbReference>
<gene>
    <name evidence="2" type="ORF">H9942_04740</name>
</gene>
<dbReference type="InterPro" id="IPR000182">
    <property type="entry name" value="GNAT_dom"/>
</dbReference>
<comment type="caution">
    <text evidence="2">The sequence shown here is derived from an EMBL/GenBank/DDBJ whole genome shotgun (WGS) entry which is preliminary data.</text>
</comment>
<evidence type="ECO:0000259" key="1">
    <source>
        <dbReference type="PROSITE" id="PS51186"/>
    </source>
</evidence>
<dbReference type="Gene3D" id="3.40.630.30">
    <property type="match status" value="1"/>
</dbReference>
<accession>A0A9D2LXA6</accession>
<reference evidence="2" key="1">
    <citation type="journal article" date="2021" name="PeerJ">
        <title>Extensive microbial diversity within the chicken gut microbiome revealed by metagenomics and culture.</title>
        <authorList>
            <person name="Gilroy R."/>
            <person name="Ravi A."/>
            <person name="Getino M."/>
            <person name="Pursley I."/>
            <person name="Horton D.L."/>
            <person name="Alikhan N.F."/>
            <person name="Baker D."/>
            <person name="Gharbi K."/>
            <person name="Hall N."/>
            <person name="Watson M."/>
            <person name="Adriaenssens E.M."/>
            <person name="Foster-Nyarko E."/>
            <person name="Jarju S."/>
            <person name="Secka A."/>
            <person name="Antonio M."/>
            <person name="Oren A."/>
            <person name="Chaudhuri R.R."/>
            <person name="La Ragione R."/>
            <person name="Hildebrand F."/>
            <person name="Pallen M.J."/>
        </authorList>
    </citation>
    <scope>NUCLEOTIDE SEQUENCE</scope>
    <source>
        <strain evidence="2">ChiBcolR8-3208</strain>
    </source>
</reference>
<name>A0A9D2LXA6_9FIRM</name>
<proteinExistence type="predicted"/>
<evidence type="ECO:0000313" key="2">
    <source>
        <dbReference type="EMBL" id="HJB37361.1"/>
    </source>
</evidence>
<dbReference type="PROSITE" id="PS51186">
    <property type="entry name" value="GNAT"/>
    <property type="match status" value="1"/>
</dbReference>
<dbReference type="Pfam" id="PF00583">
    <property type="entry name" value="Acetyltransf_1"/>
    <property type="match status" value="1"/>
</dbReference>
<dbReference type="InterPro" id="IPR016181">
    <property type="entry name" value="Acyl_CoA_acyltransferase"/>
</dbReference>
<organism evidence="2 3">
    <name type="scientific">Candidatus Acutalibacter ornithocaccae</name>
    <dbReference type="NCBI Taxonomy" id="2838416"/>
    <lineage>
        <taxon>Bacteria</taxon>
        <taxon>Bacillati</taxon>
        <taxon>Bacillota</taxon>
        <taxon>Clostridia</taxon>
        <taxon>Eubacteriales</taxon>
        <taxon>Acutalibacteraceae</taxon>
        <taxon>Acutalibacter</taxon>
    </lineage>
</organism>
<dbReference type="AlphaFoldDB" id="A0A9D2LXA6"/>
<dbReference type="CDD" id="cd04301">
    <property type="entry name" value="NAT_SF"/>
    <property type="match status" value="1"/>
</dbReference>